<organism evidence="2 3">
    <name type="scientific">Ostreococcus tauri</name>
    <name type="common">Marine green alga</name>
    <dbReference type="NCBI Taxonomy" id="70448"/>
    <lineage>
        <taxon>Eukaryota</taxon>
        <taxon>Viridiplantae</taxon>
        <taxon>Chlorophyta</taxon>
        <taxon>Mamiellophyceae</taxon>
        <taxon>Mamiellales</taxon>
        <taxon>Bathycoccaceae</taxon>
        <taxon>Ostreococcus</taxon>
    </lineage>
</organism>
<gene>
    <name evidence="2" type="ORF">OT_ostta17g01580</name>
</gene>
<evidence type="ECO:0000256" key="1">
    <source>
        <dbReference type="SAM" id="MobiDB-lite"/>
    </source>
</evidence>
<feature type="region of interest" description="Disordered" evidence="1">
    <location>
        <begin position="85"/>
        <end position="105"/>
    </location>
</feature>
<sequence>MRRIARSLARSLALAREGTTRAHAHAHGHGARAYGTRRPPPPANVSRESACWEAVTDARTGKTYWWNVETDETTDVDAARPKTYSVVDPTMPAPMASDRAPPPARYERDGVGGIAGGFGSMMAQGAAWGMGSSMGHRAIGGLFGGSSWGGGSSMSGGGAENTAPPANPFESGELDDDAMDDGYGDGGGSLFDFFSEDE</sequence>
<dbReference type="EMBL" id="CAID01000017">
    <property type="protein sequence ID" value="CEG00597.1"/>
    <property type="molecule type" value="Genomic_DNA"/>
</dbReference>
<name>A0A096P8J8_OSTTA</name>
<dbReference type="KEGG" id="ota:OT_ostta17g01580"/>
<reference evidence="3" key="1">
    <citation type="journal article" date="2006" name="Proc. Natl. Acad. Sci. U.S.A.">
        <title>Genome analysis of the smallest free-living eukaryote Ostreococcus tauri unveils many unique features.</title>
        <authorList>
            <person name="Derelle E."/>
            <person name="Ferraz C."/>
            <person name="Rombauts S."/>
            <person name="Rouze P."/>
            <person name="Worden A.Z."/>
            <person name="Robbens S."/>
            <person name="Partensky F."/>
            <person name="Degroeve S."/>
            <person name="Echeynie S."/>
            <person name="Cooke R."/>
            <person name="Saeys Y."/>
            <person name="Wuyts J."/>
            <person name="Jabbari K."/>
            <person name="Bowler C."/>
            <person name="Panaud O."/>
            <person name="Piegu B."/>
            <person name="Ball S.G."/>
            <person name="Ral J.-P."/>
            <person name="Bouget F.-Y."/>
            <person name="Piganeau G."/>
            <person name="De Baets B."/>
            <person name="Picard A."/>
            <person name="Delseny M."/>
            <person name="Demaille J."/>
            <person name="Van de Peer Y."/>
            <person name="Moreau H."/>
        </authorList>
    </citation>
    <scope>NUCLEOTIDE SEQUENCE [LARGE SCALE GENOMIC DNA]</scope>
    <source>
        <strain evidence="3">OTTH 0595 / CCAP 157/2 / RCC745</strain>
    </source>
</reference>
<feature type="compositionally biased region" description="Acidic residues" evidence="1">
    <location>
        <begin position="172"/>
        <end position="183"/>
    </location>
</feature>
<proteinExistence type="predicted"/>
<feature type="region of interest" description="Disordered" evidence="1">
    <location>
        <begin position="151"/>
        <end position="198"/>
    </location>
</feature>
<dbReference type="RefSeq" id="XP_022840468.1">
    <property type="nucleotide sequence ID" value="XM_022984471.1"/>
</dbReference>
<protein>
    <submittedName>
        <fullName evidence="2">Unnamed product</fullName>
    </submittedName>
</protein>
<dbReference type="Proteomes" id="UP000009170">
    <property type="component" value="Unassembled WGS sequence"/>
</dbReference>
<keyword evidence="3" id="KW-1185">Reference proteome</keyword>
<evidence type="ECO:0000313" key="2">
    <source>
        <dbReference type="EMBL" id="CEG00597.1"/>
    </source>
</evidence>
<evidence type="ECO:0000313" key="3">
    <source>
        <dbReference type="Proteomes" id="UP000009170"/>
    </source>
</evidence>
<dbReference type="GeneID" id="9838060"/>
<dbReference type="InParanoid" id="A0A096P8J8"/>
<comment type="caution">
    <text evidence="2">The sequence shown here is derived from an EMBL/GenBank/DDBJ whole genome shotgun (WGS) entry which is preliminary data.</text>
</comment>
<dbReference type="AlphaFoldDB" id="A0A096P8J8"/>
<dbReference type="OrthoDB" id="498809at2759"/>
<reference evidence="2 3" key="2">
    <citation type="journal article" date="2014" name="BMC Genomics">
        <title>An improved genome of the model marine alga Ostreococcus tauri unfolds by assessing Illumina de novo assemblies.</title>
        <authorList>
            <person name="Blanc-Mathieu R."/>
            <person name="Verhelst B."/>
            <person name="Derelle E."/>
            <person name="Rombauts S."/>
            <person name="Bouget F.Y."/>
            <person name="Carre I."/>
            <person name="Chateau A."/>
            <person name="Eyre-Walker A."/>
            <person name="Grimsley N."/>
            <person name="Moreau H."/>
            <person name="Piegu B."/>
            <person name="Rivals E."/>
            <person name="Schackwitz W."/>
            <person name="Van de Peer Y."/>
            <person name="Piganeau G."/>
        </authorList>
    </citation>
    <scope>NUCLEOTIDE SEQUENCE [LARGE SCALE GENOMIC DNA]</scope>
    <source>
        <strain evidence="3">OTTH 0595 / CCAP 157/2 / RCC745</strain>
    </source>
</reference>
<accession>A0A096P8J8</accession>
<feature type="region of interest" description="Disordered" evidence="1">
    <location>
        <begin position="17"/>
        <end position="46"/>
    </location>
</feature>